<protein>
    <submittedName>
        <fullName evidence="2">Uncharacterized protein</fullName>
    </submittedName>
</protein>
<feature type="region of interest" description="Disordered" evidence="1">
    <location>
        <begin position="51"/>
        <end position="83"/>
    </location>
</feature>
<keyword evidence="3" id="KW-1185">Reference proteome</keyword>
<gene>
    <name evidence="2" type="ORF">LIER_24792</name>
</gene>
<name>A0AAV3R8C0_LITER</name>
<proteinExistence type="predicted"/>
<dbReference type="EMBL" id="BAABME010007294">
    <property type="protein sequence ID" value="GAA0170562.1"/>
    <property type="molecule type" value="Genomic_DNA"/>
</dbReference>
<evidence type="ECO:0000313" key="3">
    <source>
        <dbReference type="Proteomes" id="UP001454036"/>
    </source>
</evidence>
<dbReference type="AlphaFoldDB" id="A0AAV3R8C0"/>
<reference evidence="2 3" key="1">
    <citation type="submission" date="2024-01" db="EMBL/GenBank/DDBJ databases">
        <title>The complete chloroplast genome sequence of Lithospermum erythrorhizon: insights into the phylogenetic relationship among Boraginaceae species and the maternal lineages of purple gromwells.</title>
        <authorList>
            <person name="Okada T."/>
            <person name="Watanabe K."/>
        </authorList>
    </citation>
    <scope>NUCLEOTIDE SEQUENCE [LARGE SCALE GENOMIC DNA]</scope>
</reference>
<accession>A0AAV3R8C0</accession>
<evidence type="ECO:0000313" key="2">
    <source>
        <dbReference type="EMBL" id="GAA0170562.1"/>
    </source>
</evidence>
<dbReference type="Proteomes" id="UP001454036">
    <property type="component" value="Unassembled WGS sequence"/>
</dbReference>
<comment type="caution">
    <text evidence="2">The sequence shown here is derived from an EMBL/GenBank/DDBJ whole genome shotgun (WGS) entry which is preliminary data.</text>
</comment>
<sequence>MPRPISPIPEPVNLRIGGTVRKLREQLPQLRRENSVEVWSVLEEGKETYTYTPPVLRGNEPVTGQHSRHEAATVGAMAPAPPPDAIRALQRRVEALSARVARQTRRGTNTELTGLAPLSLTYGAPSCP</sequence>
<evidence type="ECO:0000256" key="1">
    <source>
        <dbReference type="SAM" id="MobiDB-lite"/>
    </source>
</evidence>
<organism evidence="2 3">
    <name type="scientific">Lithospermum erythrorhizon</name>
    <name type="common">Purple gromwell</name>
    <name type="synonym">Lithospermum officinale var. erythrorhizon</name>
    <dbReference type="NCBI Taxonomy" id="34254"/>
    <lineage>
        <taxon>Eukaryota</taxon>
        <taxon>Viridiplantae</taxon>
        <taxon>Streptophyta</taxon>
        <taxon>Embryophyta</taxon>
        <taxon>Tracheophyta</taxon>
        <taxon>Spermatophyta</taxon>
        <taxon>Magnoliopsida</taxon>
        <taxon>eudicotyledons</taxon>
        <taxon>Gunneridae</taxon>
        <taxon>Pentapetalae</taxon>
        <taxon>asterids</taxon>
        <taxon>lamiids</taxon>
        <taxon>Boraginales</taxon>
        <taxon>Boraginaceae</taxon>
        <taxon>Boraginoideae</taxon>
        <taxon>Lithospermeae</taxon>
        <taxon>Lithospermum</taxon>
    </lineage>
</organism>